<dbReference type="AlphaFoldDB" id="A0A919CJB4"/>
<organism evidence="1 2">
    <name type="scientific">Parahalioglobus pacificus</name>
    <dbReference type="NCBI Taxonomy" id="930806"/>
    <lineage>
        <taxon>Bacteria</taxon>
        <taxon>Pseudomonadati</taxon>
        <taxon>Pseudomonadota</taxon>
        <taxon>Gammaproteobacteria</taxon>
        <taxon>Cellvibrionales</taxon>
        <taxon>Halieaceae</taxon>
        <taxon>Parahalioglobus</taxon>
    </lineage>
</organism>
<dbReference type="Proteomes" id="UP000644693">
    <property type="component" value="Unassembled WGS sequence"/>
</dbReference>
<name>A0A919CJB4_9GAMM</name>
<dbReference type="EMBL" id="BMYM01000001">
    <property type="protein sequence ID" value="GHD29525.1"/>
    <property type="molecule type" value="Genomic_DNA"/>
</dbReference>
<evidence type="ECO:0008006" key="3">
    <source>
        <dbReference type="Google" id="ProtNLM"/>
    </source>
</evidence>
<reference evidence="1" key="1">
    <citation type="journal article" date="2014" name="Int. J. Syst. Evol. Microbiol.">
        <title>Complete genome sequence of Corynebacterium casei LMG S-19264T (=DSM 44701T), isolated from a smear-ripened cheese.</title>
        <authorList>
            <consortium name="US DOE Joint Genome Institute (JGI-PGF)"/>
            <person name="Walter F."/>
            <person name="Albersmeier A."/>
            <person name="Kalinowski J."/>
            <person name="Ruckert C."/>
        </authorList>
    </citation>
    <scope>NUCLEOTIDE SEQUENCE</scope>
    <source>
        <strain evidence="1">KCTC 23430</strain>
    </source>
</reference>
<comment type="caution">
    <text evidence="1">The sequence shown here is derived from an EMBL/GenBank/DDBJ whole genome shotgun (WGS) entry which is preliminary data.</text>
</comment>
<reference evidence="1" key="2">
    <citation type="submission" date="2020-09" db="EMBL/GenBank/DDBJ databases">
        <authorList>
            <person name="Sun Q."/>
            <person name="Kim S."/>
        </authorList>
    </citation>
    <scope>NUCLEOTIDE SEQUENCE</scope>
    <source>
        <strain evidence="1">KCTC 23430</strain>
    </source>
</reference>
<sequence length="224" mass="25809">MVRWEGSEAKHPIQHTATAGFRKACDLRIMRTIKHAALSEFHSAAEYLQAGLSEGDLNITAYVPQPYRLRVGNRLYTPDLYVLYRDHRSAVIEIKPEAHREAVPIEALQQFFRQYGMAFEVWTNEAIFSRAAEARNWLHIVGLLNAARWLDVDAERRQLAESTQCMDESGIPLHALVEVSRDEKQWRMLIALLRALHDGHLCADLKVQPMDWNTRIFHGPYHVA</sequence>
<proteinExistence type="predicted"/>
<accession>A0A919CJB4</accession>
<gene>
    <name evidence="1" type="ORF">GCM10007053_10220</name>
</gene>
<protein>
    <recommendedName>
        <fullName evidence="3">TnsA endonuclease N-terminal domain-containing protein</fullName>
    </recommendedName>
</protein>
<evidence type="ECO:0000313" key="1">
    <source>
        <dbReference type="EMBL" id="GHD29525.1"/>
    </source>
</evidence>
<keyword evidence="2" id="KW-1185">Reference proteome</keyword>
<evidence type="ECO:0000313" key="2">
    <source>
        <dbReference type="Proteomes" id="UP000644693"/>
    </source>
</evidence>